<dbReference type="NCBIfam" id="TIGR02946">
    <property type="entry name" value="acyl_WS_DGAT"/>
    <property type="match status" value="1"/>
</dbReference>
<evidence type="ECO:0000256" key="3">
    <source>
        <dbReference type="ARBA" id="ARBA00009587"/>
    </source>
</evidence>
<dbReference type="InterPro" id="IPR045034">
    <property type="entry name" value="O-acyltransferase_WSD1-like"/>
</dbReference>
<dbReference type="EMBL" id="JAFCJH010000059">
    <property type="protein sequence ID" value="MBR0800654.1"/>
    <property type="molecule type" value="Genomic_DNA"/>
</dbReference>
<evidence type="ECO:0000256" key="8">
    <source>
        <dbReference type="ARBA" id="ARBA00023098"/>
    </source>
</evidence>
<feature type="compositionally biased region" description="Basic and acidic residues" evidence="11">
    <location>
        <begin position="474"/>
        <end position="485"/>
    </location>
</feature>
<dbReference type="SUPFAM" id="SSF52777">
    <property type="entry name" value="CoA-dependent acyltransferases"/>
    <property type="match status" value="1"/>
</dbReference>
<dbReference type="RefSeq" id="WP_212494966.1">
    <property type="nucleotide sequence ID" value="NZ_JAFCJH010000059.1"/>
</dbReference>
<evidence type="ECO:0000256" key="5">
    <source>
        <dbReference type="ARBA" id="ARBA00022516"/>
    </source>
</evidence>
<dbReference type="PANTHER" id="PTHR31650:SF1">
    <property type="entry name" value="WAX ESTER SYNTHASE_DIACYLGLYCEROL ACYLTRANSFERASE 4-RELATED"/>
    <property type="match status" value="1"/>
</dbReference>
<reference evidence="15" key="1">
    <citation type="journal article" date="2021" name="ISME J.">
        <title>Evolutionary origin and ecological implication of a unique nif island in free-living Bradyrhizobium lineages.</title>
        <authorList>
            <person name="Tao J."/>
        </authorList>
    </citation>
    <scope>NUCLEOTIDE SEQUENCE [LARGE SCALE GENOMIC DNA]</scope>
    <source>
        <strain evidence="15">SZCCT0434</strain>
    </source>
</reference>
<keyword evidence="9" id="KW-0012">Acyltransferase</keyword>
<comment type="caution">
    <text evidence="14">The sequence shown here is derived from an EMBL/GenBank/DDBJ whole genome shotgun (WGS) entry which is preliminary data.</text>
</comment>
<evidence type="ECO:0000313" key="14">
    <source>
        <dbReference type="EMBL" id="MBR0800654.1"/>
    </source>
</evidence>
<dbReference type="InterPro" id="IPR009721">
    <property type="entry name" value="O-acyltransferase_WSD1_C"/>
</dbReference>
<comment type="pathway">
    <text evidence="2">Lipid metabolism.</text>
</comment>
<dbReference type="InterPro" id="IPR004255">
    <property type="entry name" value="O-acyltransferase_WSD1_N"/>
</dbReference>
<proteinExistence type="inferred from homology"/>
<evidence type="ECO:0000256" key="1">
    <source>
        <dbReference type="ARBA" id="ARBA00004771"/>
    </source>
</evidence>
<dbReference type="Proteomes" id="UP001315278">
    <property type="component" value="Unassembled WGS sequence"/>
</dbReference>
<keyword evidence="5" id="KW-0444">Lipid biosynthesis</keyword>
<accession>A0ABS5FV35</accession>
<protein>
    <recommendedName>
        <fullName evidence="4">diacylglycerol O-acyltransferase</fullName>
        <ecNumber evidence="4">2.3.1.20</ecNumber>
    </recommendedName>
</protein>
<evidence type="ECO:0000256" key="6">
    <source>
        <dbReference type="ARBA" id="ARBA00022679"/>
    </source>
</evidence>
<organism evidence="14 15">
    <name type="scientific">Bradyrhizobium jicamae</name>
    <dbReference type="NCBI Taxonomy" id="280332"/>
    <lineage>
        <taxon>Bacteria</taxon>
        <taxon>Pseudomonadati</taxon>
        <taxon>Pseudomonadota</taxon>
        <taxon>Alphaproteobacteria</taxon>
        <taxon>Hyphomicrobiales</taxon>
        <taxon>Nitrobacteraceae</taxon>
        <taxon>Bradyrhizobium</taxon>
    </lineage>
</organism>
<comment type="similarity">
    <text evidence="3">Belongs to the long-chain O-acyltransferase family.</text>
</comment>
<evidence type="ECO:0000256" key="2">
    <source>
        <dbReference type="ARBA" id="ARBA00005189"/>
    </source>
</evidence>
<sequence length="485" mass="53452">MDRLSALDASFLYGETPESPMHVAGLAIFEPPPADTEVFPAFRDHLKARLHLVPFFQRKLVLTPIQLDHPVWAHEDDLDLDYHFRHVSLPKPGTLEQLETLVARLHMILLDRSRPLWQYYVIEGLEGGGFAIYIKMHHAGIDGGAGMAALPIIFATSPDPEPVPLPTPPARGSRTPELFELISDSYARFFNQQREFYESWPDIGKAIAKVGQRVTKDLANPPRMMPLAPKTLFNASLSSQRSFGTCTISLRDAKSLARQTKSKINDVVMTISAGALRRYLEVKNSLPESPLIAAIPVSLRKAGNTDMNNQVTAMLCNLATHISDPVRRLEAIVASSADSKQRLEDIREVIPTDMTWLGAPIIATGMARLLNQAKLAERLPAIVNVLISNVPGPKEPLYCAGAQMTHYFPVSIPSNGSVLNITVQSYLDKLDFGLIACRNAVPDIERLVTFLADEFELLRAAASRASPSKASTVDIKETKPAQRSA</sequence>
<comment type="catalytic activity">
    <reaction evidence="10">
        <text>an acyl-CoA + a 1,2-diacyl-sn-glycerol = a triacyl-sn-glycerol + CoA</text>
        <dbReference type="Rhea" id="RHEA:10868"/>
        <dbReference type="ChEBI" id="CHEBI:17815"/>
        <dbReference type="ChEBI" id="CHEBI:57287"/>
        <dbReference type="ChEBI" id="CHEBI:58342"/>
        <dbReference type="ChEBI" id="CHEBI:64615"/>
        <dbReference type="EC" id="2.3.1.20"/>
    </reaction>
</comment>
<evidence type="ECO:0000256" key="10">
    <source>
        <dbReference type="ARBA" id="ARBA00048109"/>
    </source>
</evidence>
<dbReference type="Pfam" id="PF03007">
    <property type="entry name" value="WS_DGAT_cat"/>
    <property type="match status" value="1"/>
</dbReference>
<dbReference type="Pfam" id="PF06974">
    <property type="entry name" value="WS_DGAT_C"/>
    <property type="match status" value="1"/>
</dbReference>
<feature type="region of interest" description="Disordered" evidence="11">
    <location>
        <begin position="466"/>
        <end position="485"/>
    </location>
</feature>
<evidence type="ECO:0000256" key="9">
    <source>
        <dbReference type="ARBA" id="ARBA00023315"/>
    </source>
</evidence>
<name>A0ABS5FV35_9BRAD</name>
<feature type="domain" description="O-acyltransferase WSD1-like N-terminal" evidence="12">
    <location>
        <begin position="4"/>
        <end position="268"/>
    </location>
</feature>
<dbReference type="PANTHER" id="PTHR31650">
    <property type="entry name" value="O-ACYLTRANSFERASE (WSD1-LIKE) FAMILY PROTEIN"/>
    <property type="match status" value="1"/>
</dbReference>
<evidence type="ECO:0000259" key="12">
    <source>
        <dbReference type="Pfam" id="PF03007"/>
    </source>
</evidence>
<evidence type="ECO:0000256" key="11">
    <source>
        <dbReference type="SAM" id="MobiDB-lite"/>
    </source>
</evidence>
<feature type="domain" description="O-acyltransferase WSD1 C-terminal" evidence="13">
    <location>
        <begin position="309"/>
        <end position="458"/>
    </location>
</feature>
<evidence type="ECO:0000259" key="13">
    <source>
        <dbReference type="Pfam" id="PF06974"/>
    </source>
</evidence>
<evidence type="ECO:0000256" key="7">
    <source>
        <dbReference type="ARBA" id="ARBA00022798"/>
    </source>
</evidence>
<keyword evidence="8" id="KW-0443">Lipid metabolism</keyword>
<keyword evidence="6" id="KW-0808">Transferase</keyword>
<dbReference type="EC" id="2.3.1.20" evidence="4"/>
<comment type="pathway">
    <text evidence="1">Glycerolipid metabolism; triacylglycerol biosynthesis.</text>
</comment>
<keyword evidence="15" id="KW-1185">Reference proteome</keyword>
<evidence type="ECO:0000313" key="15">
    <source>
        <dbReference type="Proteomes" id="UP001315278"/>
    </source>
</evidence>
<gene>
    <name evidence="14" type="ORF">JQ615_35365</name>
</gene>
<keyword evidence="7" id="KW-0319">Glycerol metabolism</keyword>
<evidence type="ECO:0000256" key="4">
    <source>
        <dbReference type="ARBA" id="ARBA00013244"/>
    </source>
</evidence>
<dbReference type="InterPro" id="IPR014292">
    <property type="entry name" value="Acyl_transf_WS/DGAT"/>
</dbReference>